<dbReference type="Proteomes" id="UP000306441">
    <property type="component" value="Unassembled WGS sequence"/>
</dbReference>
<evidence type="ECO:0000313" key="1">
    <source>
        <dbReference type="EMBL" id="THF56366.1"/>
    </source>
</evidence>
<dbReference type="Gene3D" id="3.40.190.10">
    <property type="entry name" value="Periplasmic binding protein-like II"/>
    <property type="match status" value="2"/>
</dbReference>
<proteinExistence type="predicted"/>
<keyword evidence="2" id="KW-1185">Reference proteome</keyword>
<evidence type="ECO:0000313" key="2">
    <source>
        <dbReference type="Proteomes" id="UP000306441"/>
    </source>
</evidence>
<gene>
    <name evidence="1" type="ORF">E6C48_14585</name>
</gene>
<dbReference type="SUPFAM" id="SSF53850">
    <property type="entry name" value="Periplasmic binding protein-like II"/>
    <property type="match status" value="1"/>
</dbReference>
<name>A0ABY2Q523_9HYPH</name>
<comment type="caution">
    <text evidence="1">The sequence shown here is derived from an EMBL/GenBank/DDBJ whole genome shotgun (WGS) entry which is preliminary data.</text>
</comment>
<accession>A0ABY2Q523</accession>
<reference evidence="1 2" key="1">
    <citation type="submission" date="2019-04" db="EMBL/GenBank/DDBJ databases">
        <title>Mesorhizobium composti sp. nov., isolated from compost.</title>
        <authorList>
            <person name="Lin S.-Y."/>
            <person name="Hameed A."/>
            <person name="Hsieh Y.-T."/>
            <person name="Young C.-C."/>
        </authorList>
    </citation>
    <scope>NUCLEOTIDE SEQUENCE [LARGE SCALE GENOMIC DNA]</scope>
    <source>
        <strain evidence="1 2">CC-YTH430</strain>
    </source>
</reference>
<dbReference type="EMBL" id="SSNY01000008">
    <property type="protein sequence ID" value="THF56366.1"/>
    <property type="molecule type" value="Genomic_DNA"/>
</dbReference>
<protein>
    <submittedName>
        <fullName evidence="1">Extracellular solute-binding protein</fullName>
    </submittedName>
</protein>
<organism evidence="1 2">
    <name type="scientific">Ollibium composti</name>
    <dbReference type="NCBI Taxonomy" id="2675109"/>
    <lineage>
        <taxon>Bacteria</taxon>
        <taxon>Pseudomonadati</taxon>
        <taxon>Pseudomonadota</taxon>
        <taxon>Alphaproteobacteria</taxon>
        <taxon>Hyphomicrobiales</taxon>
        <taxon>Phyllobacteriaceae</taxon>
        <taxon>Ollibium</taxon>
    </lineage>
</organism>
<sequence>MSGVRLKGMTWSHPRGYDPMVACSALWEAKTGVSITWEKRSLQDFESFPVEELARAYDLIVIDHPHVGQITAENCLAPLDVVGREAEREALAAGSVGRSYPSYRWQGRQWAFPIDAAAQVQAWRPDLIDAPPATWADALALARQGRVLLPLKPPHSLMAFYTLAANLGRPCAVEGPGDLIDRETGETAFAMLAEMAALVDPHCLAMDPIAVSEKMAEAGSQIACAPLIYGYVSYAMAGFRPHRLAFSDIPAAGGDGPVGSALGGTGIAVSALSTARDAAIDFAYWIASGAVQRGPYAAAGGQPGHADAWQDGAVNAATGDFYRATRATLEGAWVRPRHDGYMAFQQAASDAINEGLSAKKPAAAVIADLNRLFCGSFSKRRSERN</sequence>